<dbReference type="PANTHER" id="PTHR23028">
    <property type="entry name" value="ACETYLTRANSFERASE"/>
    <property type="match status" value="1"/>
</dbReference>
<feature type="transmembrane region" description="Helical" evidence="1">
    <location>
        <begin position="274"/>
        <end position="293"/>
    </location>
</feature>
<dbReference type="GO" id="GO:0016020">
    <property type="term" value="C:membrane"/>
    <property type="evidence" value="ECO:0007669"/>
    <property type="project" value="TreeGrafter"/>
</dbReference>
<feature type="transmembrane region" description="Helical" evidence="1">
    <location>
        <begin position="9"/>
        <end position="26"/>
    </location>
</feature>
<comment type="caution">
    <text evidence="4">The sequence shown here is derived from an EMBL/GenBank/DDBJ whole genome shotgun (WGS) entry which is preliminary data.</text>
</comment>
<sequence length="637" mass="72362">MQNYRADIEGLRALAVILVILYHYQVPGITGGFVGVDVFFVISGFVITQLLGRKFSAGSFSFSEFYARRILRLAPVFLLVSTVTFVMISPFYFDEDYYVFAKSWLSSLVGFSNFYFLDELSQYFAPEALSISLLHTWSLAVEEQFYLLWPSVLYLAYRFSRGRNGLWPYVLLGLLAFALSVYLAEHHPAAAYYLLPARLFEFMLGTGVALFATRLPALGRVTAETLALLGMALIVATALLLHGTDHFPGYNALWPTLGTALVLYAGLHHPDTLVARLLSLKVMVFLGGISYSMYLWHWPPIALMHYQLIDLTWLNRTALVVAVVLLSWLSHRFVENRYRYRPWKLRRAFLIFILLPALVIWAIQSTIRIADDISFRIPEERRALYRVIAQNNAADLYKKCFKADPYDFDKSEACQFGAPGPVNSVLIGDSHAIALIGFLEQLLQGTDLSLLLVTRASTPFVLGSQSDKAFGGNQERIDRNQALTEYLSQEPMTVFISAWWNSYLQNPAFQGYFVDAVEWLLEQDHQVVVLEDVPELPSSSYAHCLLKNMQDCSIDAHVVQQRLENFNQFKQTVQERFPQVQWINPREVICDAQRCQTVLNGIPLYRDESHLNNVGSGEIGKLYLKMKGNPLLDAGRE</sequence>
<dbReference type="Pfam" id="PF19040">
    <property type="entry name" value="SGNH"/>
    <property type="match status" value="1"/>
</dbReference>
<evidence type="ECO:0000259" key="3">
    <source>
        <dbReference type="Pfam" id="PF19040"/>
    </source>
</evidence>
<dbReference type="GO" id="GO:0016747">
    <property type="term" value="F:acyltransferase activity, transferring groups other than amino-acyl groups"/>
    <property type="evidence" value="ECO:0007669"/>
    <property type="project" value="InterPro"/>
</dbReference>
<feature type="domain" description="Acyltransferase 3" evidence="2">
    <location>
        <begin position="6"/>
        <end position="330"/>
    </location>
</feature>
<feature type="transmembrane region" description="Helical" evidence="1">
    <location>
        <begin position="249"/>
        <end position="267"/>
    </location>
</feature>
<keyword evidence="1" id="KW-0812">Transmembrane</keyword>
<reference evidence="4" key="1">
    <citation type="journal article" date="2015" name="Nature">
        <title>Complex archaea that bridge the gap between prokaryotes and eukaryotes.</title>
        <authorList>
            <person name="Spang A."/>
            <person name="Saw J.H."/>
            <person name="Jorgensen S.L."/>
            <person name="Zaremba-Niedzwiedzka K."/>
            <person name="Martijn J."/>
            <person name="Lind A.E."/>
            <person name="van Eijk R."/>
            <person name="Schleper C."/>
            <person name="Guy L."/>
            <person name="Ettema T.J."/>
        </authorList>
    </citation>
    <scope>NUCLEOTIDE SEQUENCE</scope>
</reference>
<feature type="domain" description="SGNH" evidence="3">
    <location>
        <begin position="400"/>
        <end position="624"/>
    </location>
</feature>
<dbReference type="InterPro" id="IPR043968">
    <property type="entry name" value="SGNH"/>
</dbReference>
<evidence type="ECO:0008006" key="5">
    <source>
        <dbReference type="Google" id="ProtNLM"/>
    </source>
</evidence>
<dbReference type="AlphaFoldDB" id="A0A0F9VNF6"/>
<feature type="transmembrane region" description="Helical" evidence="1">
    <location>
        <begin position="313"/>
        <end position="333"/>
    </location>
</feature>
<feature type="transmembrane region" description="Helical" evidence="1">
    <location>
        <begin position="225"/>
        <end position="243"/>
    </location>
</feature>
<keyword evidence="1" id="KW-1133">Transmembrane helix</keyword>
<accession>A0A0F9VNF6</accession>
<organism evidence="4">
    <name type="scientific">marine sediment metagenome</name>
    <dbReference type="NCBI Taxonomy" id="412755"/>
    <lineage>
        <taxon>unclassified sequences</taxon>
        <taxon>metagenomes</taxon>
        <taxon>ecological metagenomes</taxon>
    </lineage>
</organism>
<feature type="transmembrane region" description="Helical" evidence="1">
    <location>
        <begin position="166"/>
        <end position="184"/>
    </location>
</feature>
<gene>
    <name evidence="4" type="ORF">LCGC14_0064690</name>
</gene>
<evidence type="ECO:0000259" key="2">
    <source>
        <dbReference type="Pfam" id="PF01757"/>
    </source>
</evidence>
<dbReference type="GO" id="GO:0009103">
    <property type="term" value="P:lipopolysaccharide biosynthetic process"/>
    <property type="evidence" value="ECO:0007669"/>
    <property type="project" value="TreeGrafter"/>
</dbReference>
<feature type="transmembrane region" description="Helical" evidence="1">
    <location>
        <begin position="190"/>
        <end position="213"/>
    </location>
</feature>
<keyword evidence="1" id="KW-0472">Membrane</keyword>
<feature type="transmembrane region" description="Helical" evidence="1">
    <location>
        <begin position="345"/>
        <end position="363"/>
    </location>
</feature>
<evidence type="ECO:0000256" key="1">
    <source>
        <dbReference type="SAM" id="Phobius"/>
    </source>
</evidence>
<protein>
    <recommendedName>
        <fullName evidence="5">Acyltransferase 3 domain-containing protein</fullName>
    </recommendedName>
</protein>
<dbReference type="InterPro" id="IPR002656">
    <property type="entry name" value="Acyl_transf_3_dom"/>
</dbReference>
<feature type="transmembrane region" description="Helical" evidence="1">
    <location>
        <begin position="73"/>
        <end position="93"/>
    </location>
</feature>
<name>A0A0F9VNF6_9ZZZZ</name>
<dbReference type="InterPro" id="IPR050879">
    <property type="entry name" value="Acyltransferase_3"/>
</dbReference>
<dbReference type="Pfam" id="PF01757">
    <property type="entry name" value="Acyl_transf_3"/>
    <property type="match status" value="1"/>
</dbReference>
<evidence type="ECO:0000313" key="4">
    <source>
        <dbReference type="EMBL" id="KKO06661.1"/>
    </source>
</evidence>
<proteinExistence type="predicted"/>
<dbReference type="EMBL" id="LAZR01000015">
    <property type="protein sequence ID" value="KKO06661.1"/>
    <property type="molecule type" value="Genomic_DNA"/>
</dbReference>
<dbReference type="PANTHER" id="PTHR23028:SF53">
    <property type="entry name" value="ACYL_TRANSF_3 DOMAIN-CONTAINING PROTEIN"/>
    <property type="match status" value="1"/>
</dbReference>